<feature type="region of interest" description="Disordered" evidence="22">
    <location>
        <begin position="1"/>
        <end position="27"/>
    </location>
</feature>
<dbReference type="GO" id="GO:0006813">
    <property type="term" value="P:potassium ion transport"/>
    <property type="evidence" value="ECO:0007669"/>
    <property type="project" value="UniProtKB-KW"/>
</dbReference>
<keyword evidence="6 23" id="KW-0812">Transmembrane</keyword>
<dbReference type="PROSITE" id="PS00154">
    <property type="entry name" value="ATPASE_E1_E2"/>
    <property type="match status" value="1"/>
</dbReference>
<comment type="catalytic activity">
    <reaction evidence="20">
        <text>K(+)(in) + ATP + H2O = K(+)(out) + ADP + phosphate + H(+)</text>
        <dbReference type="Rhea" id="RHEA:75815"/>
        <dbReference type="ChEBI" id="CHEBI:15377"/>
        <dbReference type="ChEBI" id="CHEBI:15378"/>
        <dbReference type="ChEBI" id="CHEBI:29103"/>
        <dbReference type="ChEBI" id="CHEBI:30616"/>
        <dbReference type="ChEBI" id="CHEBI:43474"/>
        <dbReference type="ChEBI" id="CHEBI:456216"/>
    </reaction>
</comment>
<dbReference type="InterPro" id="IPR018303">
    <property type="entry name" value="ATPase_P-typ_P_site"/>
</dbReference>
<dbReference type="InterPro" id="IPR008250">
    <property type="entry name" value="ATPase_P-typ_transduc_dom_A_sf"/>
</dbReference>
<dbReference type="EC" id="7.2.2.3" evidence="19"/>
<keyword evidence="14" id="KW-0915">Sodium</keyword>
<dbReference type="EMBL" id="PXOA01000684">
    <property type="protein sequence ID" value="RFU73219.1"/>
    <property type="molecule type" value="Genomic_DNA"/>
</dbReference>
<evidence type="ECO:0000256" key="3">
    <source>
        <dbReference type="ARBA" id="ARBA00022448"/>
    </source>
</evidence>
<feature type="transmembrane region" description="Helical" evidence="23">
    <location>
        <begin position="976"/>
        <end position="995"/>
    </location>
</feature>
<evidence type="ECO:0000256" key="19">
    <source>
        <dbReference type="ARBA" id="ARBA00035029"/>
    </source>
</evidence>
<dbReference type="SUPFAM" id="SSF56784">
    <property type="entry name" value="HAD-like"/>
    <property type="match status" value="1"/>
</dbReference>
<keyword evidence="12" id="KW-1278">Translocase</keyword>
<dbReference type="InterPro" id="IPR006414">
    <property type="entry name" value="P-type_ATPase_IID"/>
</dbReference>
<evidence type="ECO:0000256" key="4">
    <source>
        <dbReference type="ARBA" id="ARBA00022475"/>
    </source>
</evidence>
<keyword evidence="8" id="KW-0547">Nucleotide-binding</keyword>
<comment type="caution">
    <text evidence="25">The sequence shown here is derived from an EMBL/GenBank/DDBJ whole genome shotgun (WGS) entry which is preliminary data.</text>
</comment>
<evidence type="ECO:0000256" key="14">
    <source>
        <dbReference type="ARBA" id="ARBA00023053"/>
    </source>
</evidence>
<feature type="transmembrane region" description="Helical" evidence="23">
    <location>
        <begin position="104"/>
        <end position="123"/>
    </location>
</feature>
<name>A0A395NB28_TRIAR</name>
<dbReference type="NCBIfam" id="TIGR01523">
    <property type="entry name" value="ATPase-IID_K-Na"/>
    <property type="match status" value="1"/>
</dbReference>
<dbReference type="GO" id="GO:0008554">
    <property type="term" value="F:P-type sodium transporter activity"/>
    <property type="evidence" value="ECO:0007669"/>
    <property type="project" value="UniProtKB-EC"/>
</dbReference>
<feature type="transmembrane region" description="Helical" evidence="23">
    <location>
        <begin position="296"/>
        <end position="322"/>
    </location>
</feature>
<feature type="transmembrane region" description="Helical" evidence="23">
    <location>
        <begin position="939"/>
        <end position="961"/>
    </location>
</feature>
<keyword evidence="15" id="KW-0406">Ion transport</keyword>
<feature type="domain" description="Cation-transporting P-type ATPase N-terminal" evidence="24">
    <location>
        <begin position="26"/>
        <end position="100"/>
    </location>
</feature>
<keyword evidence="11" id="KW-0630">Potassium</keyword>
<dbReference type="InterPro" id="IPR001757">
    <property type="entry name" value="P_typ_ATPase"/>
</dbReference>
<evidence type="ECO:0000256" key="9">
    <source>
        <dbReference type="ARBA" id="ARBA00022840"/>
    </source>
</evidence>
<dbReference type="FunFam" id="3.40.50.1000:FF:000047">
    <property type="entry name" value="Sodium P-type ATPase"/>
    <property type="match status" value="1"/>
</dbReference>
<evidence type="ECO:0000256" key="13">
    <source>
        <dbReference type="ARBA" id="ARBA00022989"/>
    </source>
</evidence>
<dbReference type="Gene3D" id="2.70.150.10">
    <property type="entry name" value="Calcium-transporting ATPase, cytoplasmic transduction domain A"/>
    <property type="match status" value="1"/>
</dbReference>
<dbReference type="InterPro" id="IPR023214">
    <property type="entry name" value="HAD_sf"/>
</dbReference>
<dbReference type="SUPFAM" id="SSF81653">
    <property type="entry name" value="Calcium ATPase, transduction domain A"/>
    <property type="match status" value="1"/>
</dbReference>
<feature type="transmembrane region" description="Helical" evidence="23">
    <location>
        <begin position="854"/>
        <end position="876"/>
    </location>
</feature>
<comment type="subcellular location">
    <subcellularLocation>
        <location evidence="2">Cell membrane</location>
        <topology evidence="2">Multi-pass membrane protein</topology>
    </subcellularLocation>
</comment>
<dbReference type="Pfam" id="PF00689">
    <property type="entry name" value="Cation_ATPase_C"/>
    <property type="match status" value="1"/>
</dbReference>
<dbReference type="Pfam" id="PF13246">
    <property type="entry name" value="Cation_ATPase"/>
    <property type="match status" value="1"/>
</dbReference>
<keyword evidence="13 23" id="KW-1133">Transmembrane helix</keyword>
<dbReference type="FunFam" id="1.20.1110.10:FF:000015">
    <property type="entry name" value="Sodium ion P-type ATPase"/>
    <property type="match status" value="1"/>
</dbReference>
<keyword evidence="17" id="KW-0739">Sodium transport</keyword>
<dbReference type="SFLD" id="SFLDG00002">
    <property type="entry name" value="C1.7:_P-type_atpase_like"/>
    <property type="match status" value="1"/>
</dbReference>
<evidence type="ECO:0000256" key="17">
    <source>
        <dbReference type="ARBA" id="ARBA00023201"/>
    </source>
</evidence>
<dbReference type="Gene3D" id="3.40.50.1000">
    <property type="entry name" value="HAD superfamily/HAD-like"/>
    <property type="match status" value="1"/>
</dbReference>
<keyword evidence="3" id="KW-0813">Transport</keyword>
<sequence length="1019" mass="111484">MRKPPSGAPIAGGHVSGQSNNSMSQPAHSLTSEQVLIELRANASSGLSADEAARRLKELGSNELKRQKGVQPMRIFLEQIFNAMTLVLLMALGASFGIHAWIEGGILGGIIVLNIFIGFFQTLQAERTIDSLRNLGSPTCNVFRDGKTINIQTSDVVPGDIVDLTTGSSVPADIRLIHAVNLEADEALLTGESGRGRGVVFATGMYTEIGLIASALQGDDFLGKGVEWDSQTAQHDSVTKVWSKAAKEWLGRFLGLTVGTPLQKKLAQLFLWLLAFAIVCAIVVLGANKFDTHRDVILYAVTTAVGTIPVSLLLVLTVTMAAGTKKMLERHVIVRNLSSLEALGGVTNICSDKTGTITQGRMIVRKAWLPGCGTYSVETTNEVYNPTVGKVSFNPAQPRDVNELEKQPSEEEIIPRDEVAKKPFLQNYLNIASLANLASVEQEKNESTQHAQWTARGAPTEIAIEVFASRFGCNRIQLSQGPDAKWSHIGEFPFDSDVKKMSSLYLDTTTQETHIFTKGAVERVVDICDRFASTNEIKHLDSVMKANIIENMEALASQGLRVLALAHKHSNRSVSSSDFTDGIAPNRERFERNLVFHGLIGIYDPPRPESKDSVLMCQGAGIIVHMLTGDHPQTARAIATEVCILPSLDEMRMLPADVALTIMMTAQEFDALSDDQIDALPQLPLVVARCAPSTKVRMIEALHRRNRYVAMTGDGVNDSPSLKRADIGIAMGSGSDVAKESSDIVLTDDNFTSILNAIEEGRRIFDNIQKFILHVLAANIGFVISLLTGLAFKDGANVSVFLLTPVEIIWMLLGTGAFSETGLGFETAVPDILNRPPQDLRYGIFTPEFMLDMVIYGILMAGCVLGSFTTVIFGFGDGNLGINCNNAYSSSCHDVFRARATAYTAMTCIFLLFSWELIDFRRSFFDMHKGARAWAAHLWGNKFLFFAITIVFFVVFPTLYIPRLNTVVFMHTGIDWEWGVVFVAVIVFVVGAEAWKWTKRVYFRRRAQRGASDSEGGAA</sequence>
<protein>
    <recommendedName>
        <fullName evidence="19">P-type Na(+) transporter</fullName>
        <ecNumber evidence="19">7.2.2.3</ecNumber>
    </recommendedName>
</protein>
<evidence type="ECO:0000256" key="18">
    <source>
        <dbReference type="ARBA" id="ARBA00035017"/>
    </source>
</evidence>
<accession>A0A395NB28</accession>
<dbReference type="InterPro" id="IPR006068">
    <property type="entry name" value="ATPase_P-typ_cation-transptr_C"/>
</dbReference>
<keyword evidence="16 23" id="KW-0472">Membrane</keyword>
<dbReference type="Pfam" id="PF08282">
    <property type="entry name" value="Hydrolase_3"/>
    <property type="match status" value="1"/>
</dbReference>
<comment type="catalytic activity">
    <reaction evidence="21">
        <text>Na(+)(in) + ATP + H2O = Na(+)(out) + ADP + phosphate + H(+)</text>
        <dbReference type="Rhea" id="RHEA:14633"/>
        <dbReference type="ChEBI" id="CHEBI:15377"/>
        <dbReference type="ChEBI" id="CHEBI:15378"/>
        <dbReference type="ChEBI" id="CHEBI:29101"/>
        <dbReference type="ChEBI" id="CHEBI:30616"/>
        <dbReference type="ChEBI" id="CHEBI:43474"/>
        <dbReference type="ChEBI" id="CHEBI:456216"/>
        <dbReference type="EC" id="7.2.2.3"/>
    </reaction>
    <physiologicalReaction direction="left-to-right" evidence="21">
        <dbReference type="Rhea" id="RHEA:14634"/>
    </physiologicalReaction>
</comment>
<dbReference type="SFLD" id="SFLDF00027">
    <property type="entry name" value="p-type_atpase"/>
    <property type="match status" value="1"/>
</dbReference>
<dbReference type="GO" id="GO:0005524">
    <property type="term" value="F:ATP binding"/>
    <property type="evidence" value="ECO:0007669"/>
    <property type="project" value="UniProtKB-KW"/>
</dbReference>
<dbReference type="InterPro" id="IPR023299">
    <property type="entry name" value="ATPase_P-typ_cyto_dom_N"/>
</dbReference>
<dbReference type="InterPro" id="IPR036412">
    <property type="entry name" value="HAD-like_sf"/>
</dbReference>
<evidence type="ECO:0000256" key="1">
    <source>
        <dbReference type="ARBA" id="ARBA00001946"/>
    </source>
</evidence>
<feature type="compositionally biased region" description="Polar residues" evidence="22">
    <location>
        <begin position="16"/>
        <end position="27"/>
    </location>
</feature>
<dbReference type="Pfam" id="PF00122">
    <property type="entry name" value="E1-E2_ATPase"/>
    <property type="match status" value="1"/>
</dbReference>
<feature type="transmembrane region" description="Helical" evidence="23">
    <location>
        <begin position="798"/>
        <end position="818"/>
    </location>
</feature>
<keyword evidence="10" id="KW-0460">Magnesium</keyword>
<gene>
    <name evidence="25" type="ORF">TARUN_9034</name>
</gene>
<evidence type="ECO:0000259" key="24">
    <source>
        <dbReference type="SMART" id="SM00831"/>
    </source>
</evidence>
<dbReference type="InterPro" id="IPR059000">
    <property type="entry name" value="ATPase_P-type_domA"/>
</dbReference>
<evidence type="ECO:0000256" key="23">
    <source>
        <dbReference type="SAM" id="Phobius"/>
    </source>
</evidence>
<keyword evidence="4" id="KW-1003">Cell membrane</keyword>
<dbReference type="NCBIfam" id="TIGR01494">
    <property type="entry name" value="ATPase_P-type"/>
    <property type="match status" value="2"/>
</dbReference>
<evidence type="ECO:0000256" key="20">
    <source>
        <dbReference type="ARBA" id="ARBA00048599"/>
    </source>
</evidence>
<evidence type="ECO:0000256" key="11">
    <source>
        <dbReference type="ARBA" id="ARBA00022958"/>
    </source>
</evidence>
<feature type="transmembrane region" description="Helical" evidence="23">
    <location>
        <begin position="896"/>
        <end position="918"/>
    </location>
</feature>
<dbReference type="AlphaFoldDB" id="A0A395NB28"/>
<reference evidence="25 26" key="1">
    <citation type="journal article" date="2018" name="PLoS Pathog.">
        <title>Evolution of structural diversity of trichothecenes, a family of toxins produced by plant pathogenic and entomopathogenic fungi.</title>
        <authorList>
            <person name="Proctor R.H."/>
            <person name="McCormick S.P."/>
            <person name="Kim H.S."/>
            <person name="Cardoza R.E."/>
            <person name="Stanley A.M."/>
            <person name="Lindo L."/>
            <person name="Kelly A."/>
            <person name="Brown D.W."/>
            <person name="Lee T."/>
            <person name="Vaughan M.M."/>
            <person name="Alexander N.J."/>
            <person name="Busman M."/>
            <person name="Gutierrez S."/>
        </authorList>
    </citation>
    <scope>NUCLEOTIDE SEQUENCE [LARGE SCALE GENOMIC DNA]</scope>
    <source>
        <strain evidence="25 26">IBT 40837</strain>
    </source>
</reference>
<evidence type="ECO:0000256" key="8">
    <source>
        <dbReference type="ARBA" id="ARBA00022741"/>
    </source>
</evidence>
<dbReference type="Gene3D" id="1.20.1110.10">
    <property type="entry name" value="Calcium-transporting ATPase, transmembrane domain"/>
    <property type="match status" value="2"/>
</dbReference>
<dbReference type="Gene3D" id="3.40.1110.10">
    <property type="entry name" value="Calcium-transporting ATPase, cytoplasmic domain N"/>
    <property type="match status" value="1"/>
</dbReference>
<dbReference type="GO" id="GO:0046872">
    <property type="term" value="F:metal ion binding"/>
    <property type="evidence" value="ECO:0007669"/>
    <property type="project" value="UniProtKB-KW"/>
</dbReference>
<evidence type="ECO:0000313" key="26">
    <source>
        <dbReference type="Proteomes" id="UP000266272"/>
    </source>
</evidence>
<dbReference type="FunFam" id="3.40.1110.10:FF:000039">
    <property type="entry name" value="Sodium P-type ATPase"/>
    <property type="match status" value="1"/>
</dbReference>
<evidence type="ECO:0000256" key="6">
    <source>
        <dbReference type="ARBA" id="ARBA00022692"/>
    </source>
</evidence>
<dbReference type="InterPro" id="IPR023298">
    <property type="entry name" value="ATPase_P-typ_TM_dom_sf"/>
</dbReference>
<dbReference type="STRING" id="490622.A0A395NB28"/>
<dbReference type="SUPFAM" id="SSF81665">
    <property type="entry name" value="Calcium ATPase, transmembrane domain M"/>
    <property type="match status" value="1"/>
</dbReference>
<keyword evidence="9" id="KW-0067">ATP-binding</keyword>
<keyword evidence="7" id="KW-0479">Metal-binding</keyword>
<keyword evidence="5" id="KW-0633">Potassium transport</keyword>
<evidence type="ECO:0000256" key="2">
    <source>
        <dbReference type="ARBA" id="ARBA00004651"/>
    </source>
</evidence>
<dbReference type="SMART" id="SM00831">
    <property type="entry name" value="Cation_ATPase_N"/>
    <property type="match status" value="1"/>
</dbReference>
<dbReference type="Proteomes" id="UP000266272">
    <property type="component" value="Unassembled WGS sequence"/>
</dbReference>
<dbReference type="Pfam" id="PF00690">
    <property type="entry name" value="Cation_ATPase_N"/>
    <property type="match status" value="1"/>
</dbReference>
<evidence type="ECO:0000256" key="7">
    <source>
        <dbReference type="ARBA" id="ARBA00022723"/>
    </source>
</evidence>
<dbReference type="PRINTS" id="PR00119">
    <property type="entry name" value="CATATPASE"/>
</dbReference>
<evidence type="ECO:0000313" key="25">
    <source>
        <dbReference type="EMBL" id="RFU73219.1"/>
    </source>
</evidence>
<dbReference type="SUPFAM" id="SSF81660">
    <property type="entry name" value="Metal cation-transporting ATPase, ATP-binding domain N"/>
    <property type="match status" value="1"/>
</dbReference>
<organism evidence="25 26">
    <name type="scientific">Trichoderma arundinaceum</name>
    <dbReference type="NCBI Taxonomy" id="490622"/>
    <lineage>
        <taxon>Eukaryota</taxon>
        <taxon>Fungi</taxon>
        <taxon>Dikarya</taxon>
        <taxon>Ascomycota</taxon>
        <taxon>Pezizomycotina</taxon>
        <taxon>Sordariomycetes</taxon>
        <taxon>Hypocreomycetidae</taxon>
        <taxon>Hypocreales</taxon>
        <taxon>Hypocreaceae</taxon>
        <taxon>Trichoderma</taxon>
    </lineage>
</organism>
<feature type="transmembrane region" description="Helical" evidence="23">
    <location>
        <begin position="269"/>
        <end position="290"/>
    </location>
</feature>
<dbReference type="InterPro" id="IPR044492">
    <property type="entry name" value="P_typ_ATPase_HD_dom"/>
</dbReference>
<dbReference type="PANTHER" id="PTHR42861">
    <property type="entry name" value="CALCIUM-TRANSPORTING ATPASE"/>
    <property type="match status" value="1"/>
</dbReference>
<comment type="cofactor">
    <cofactor evidence="1">
        <name>Mg(2+)</name>
        <dbReference type="ChEBI" id="CHEBI:18420"/>
    </cofactor>
</comment>
<evidence type="ECO:0000256" key="16">
    <source>
        <dbReference type="ARBA" id="ARBA00023136"/>
    </source>
</evidence>
<dbReference type="GO" id="GO:0016887">
    <property type="term" value="F:ATP hydrolysis activity"/>
    <property type="evidence" value="ECO:0007669"/>
    <property type="project" value="InterPro"/>
</dbReference>
<feature type="transmembrane region" description="Helical" evidence="23">
    <location>
        <begin position="771"/>
        <end position="792"/>
    </location>
</feature>
<dbReference type="OrthoDB" id="3352408at2759"/>
<evidence type="ECO:0000256" key="22">
    <source>
        <dbReference type="SAM" id="MobiDB-lite"/>
    </source>
</evidence>
<keyword evidence="26" id="KW-1185">Reference proteome</keyword>
<feature type="transmembrane region" description="Helical" evidence="23">
    <location>
        <begin position="75"/>
        <end position="98"/>
    </location>
</feature>
<evidence type="ECO:0000256" key="12">
    <source>
        <dbReference type="ARBA" id="ARBA00022967"/>
    </source>
</evidence>
<evidence type="ECO:0000256" key="10">
    <source>
        <dbReference type="ARBA" id="ARBA00022842"/>
    </source>
</evidence>
<evidence type="ECO:0000256" key="5">
    <source>
        <dbReference type="ARBA" id="ARBA00022538"/>
    </source>
</evidence>
<evidence type="ECO:0000256" key="15">
    <source>
        <dbReference type="ARBA" id="ARBA00023065"/>
    </source>
</evidence>
<dbReference type="SFLD" id="SFLDS00003">
    <property type="entry name" value="Haloacid_Dehalogenase"/>
    <property type="match status" value="1"/>
</dbReference>
<comment type="similarity">
    <text evidence="18">Belongs to the cation transport ATPase (P-type) (TC 3.A.3) family. Type IID subfamily.</text>
</comment>
<dbReference type="GO" id="GO:0005886">
    <property type="term" value="C:plasma membrane"/>
    <property type="evidence" value="ECO:0007669"/>
    <property type="project" value="UniProtKB-SubCell"/>
</dbReference>
<proteinExistence type="inferred from homology"/>
<evidence type="ECO:0000256" key="21">
    <source>
        <dbReference type="ARBA" id="ARBA00049499"/>
    </source>
</evidence>
<dbReference type="InterPro" id="IPR004014">
    <property type="entry name" value="ATPase_P-typ_cation-transptr_N"/>
</dbReference>